<evidence type="ECO:0000313" key="7">
    <source>
        <dbReference type="EMBL" id="GAA4457586.1"/>
    </source>
</evidence>
<gene>
    <name evidence="7" type="ORF">GCM10023156_34610</name>
</gene>
<feature type="transmembrane region" description="Helical" evidence="6">
    <location>
        <begin position="185"/>
        <end position="208"/>
    </location>
</feature>
<evidence type="ECO:0000256" key="4">
    <source>
        <dbReference type="ARBA" id="ARBA00023136"/>
    </source>
</evidence>
<evidence type="ECO:0000256" key="2">
    <source>
        <dbReference type="ARBA" id="ARBA00022692"/>
    </source>
</evidence>
<feature type="transmembrane region" description="Helical" evidence="6">
    <location>
        <begin position="151"/>
        <end position="173"/>
    </location>
</feature>
<reference evidence="8" key="1">
    <citation type="journal article" date="2019" name="Int. J. Syst. Evol. Microbiol.">
        <title>The Global Catalogue of Microorganisms (GCM) 10K type strain sequencing project: providing services to taxonomists for standard genome sequencing and annotation.</title>
        <authorList>
            <consortium name="The Broad Institute Genomics Platform"/>
            <consortium name="The Broad Institute Genome Sequencing Center for Infectious Disease"/>
            <person name="Wu L."/>
            <person name="Ma J."/>
        </authorList>
    </citation>
    <scope>NUCLEOTIDE SEQUENCE [LARGE SCALE GENOMIC DNA]</scope>
    <source>
        <strain evidence="8">JCM 17759</strain>
    </source>
</reference>
<name>A0ABP8MYT0_9BACT</name>
<keyword evidence="5" id="KW-0175">Coiled coil</keyword>
<sequence length="328" mass="38207">MPNRHHNLAHRIAAHSAPAMFWISLAFLVCQSVLVVLWVDVPNLEETLIHDPVTDETVIAYTLPPISRTEIAAIALMLLIWPIVIAESIYHWYTRPWNAETRWTHFYSFVFCICPSLRMCARSVEMGNRIWLPTMGWRKADARLRRRLERYFSLPMIWIALLIMPVLLIELLLKNQVAQYGWLRFALHFSTGAIWFCFAAEFILMVSVAEKKIAYCKTHWLDLAIILLPLVSFLRSLQFLRATGITKMVRLSQINQVARMYRLRGTALKAVRALVLLDMLERILRPSPERSLVKLNAQLDELEKEAKVIRRKIAKLEREMPVEMCAEE</sequence>
<accession>A0ABP8MYT0</accession>
<evidence type="ECO:0000256" key="6">
    <source>
        <dbReference type="SAM" id="Phobius"/>
    </source>
</evidence>
<evidence type="ECO:0000313" key="8">
    <source>
        <dbReference type="Proteomes" id="UP001500840"/>
    </source>
</evidence>
<comment type="subcellular location">
    <subcellularLocation>
        <location evidence="1">Membrane</location>
        <topology evidence="1">Multi-pass membrane protein</topology>
    </subcellularLocation>
</comment>
<keyword evidence="8" id="KW-1185">Reference proteome</keyword>
<organism evidence="7 8">
    <name type="scientific">Novipirellula rosea</name>
    <dbReference type="NCBI Taxonomy" id="1031540"/>
    <lineage>
        <taxon>Bacteria</taxon>
        <taxon>Pseudomonadati</taxon>
        <taxon>Planctomycetota</taxon>
        <taxon>Planctomycetia</taxon>
        <taxon>Pirellulales</taxon>
        <taxon>Pirellulaceae</taxon>
        <taxon>Novipirellula</taxon>
    </lineage>
</organism>
<evidence type="ECO:0000256" key="3">
    <source>
        <dbReference type="ARBA" id="ARBA00022989"/>
    </source>
</evidence>
<protein>
    <recommendedName>
        <fullName evidence="9">Potassium channel protein</fullName>
    </recommendedName>
</protein>
<evidence type="ECO:0008006" key="9">
    <source>
        <dbReference type="Google" id="ProtNLM"/>
    </source>
</evidence>
<dbReference type="Proteomes" id="UP001500840">
    <property type="component" value="Unassembled WGS sequence"/>
</dbReference>
<dbReference type="EMBL" id="BAABGA010000041">
    <property type="protein sequence ID" value="GAA4457586.1"/>
    <property type="molecule type" value="Genomic_DNA"/>
</dbReference>
<feature type="coiled-coil region" evidence="5">
    <location>
        <begin position="292"/>
        <end position="319"/>
    </location>
</feature>
<dbReference type="RefSeq" id="WP_339943309.1">
    <property type="nucleotide sequence ID" value="NZ_BAABGA010000041.1"/>
</dbReference>
<feature type="transmembrane region" description="Helical" evidence="6">
    <location>
        <begin position="220"/>
        <end position="240"/>
    </location>
</feature>
<evidence type="ECO:0000256" key="1">
    <source>
        <dbReference type="ARBA" id="ARBA00004141"/>
    </source>
</evidence>
<feature type="transmembrane region" description="Helical" evidence="6">
    <location>
        <begin position="71"/>
        <end position="93"/>
    </location>
</feature>
<dbReference type="Gene3D" id="1.20.120.350">
    <property type="entry name" value="Voltage-gated potassium channels. Chain C"/>
    <property type="match status" value="1"/>
</dbReference>
<proteinExistence type="predicted"/>
<comment type="caution">
    <text evidence="7">The sequence shown here is derived from an EMBL/GenBank/DDBJ whole genome shotgun (WGS) entry which is preliminary data.</text>
</comment>
<keyword evidence="3 6" id="KW-1133">Transmembrane helix</keyword>
<dbReference type="InterPro" id="IPR027359">
    <property type="entry name" value="Volt_channel_dom_sf"/>
</dbReference>
<keyword evidence="4 6" id="KW-0472">Membrane</keyword>
<feature type="transmembrane region" description="Helical" evidence="6">
    <location>
        <begin position="20"/>
        <end position="39"/>
    </location>
</feature>
<evidence type="ECO:0000256" key="5">
    <source>
        <dbReference type="SAM" id="Coils"/>
    </source>
</evidence>
<keyword evidence="2 6" id="KW-0812">Transmembrane</keyword>
<dbReference type="SUPFAM" id="SSF81324">
    <property type="entry name" value="Voltage-gated potassium channels"/>
    <property type="match status" value="1"/>
</dbReference>